<feature type="coiled-coil region" evidence="1">
    <location>
        <begin position="34"/>
        <end position="68"/>
    </location>
</feature>
<proteinExistence type="predicted"/>
<evidence type="ECO:0000313" key="2">
    <source>
        <dbReference type="EMBL" id="SUQ14587.1"/>
    </source>
</evidence>
<dbReference type="AlphaFoldDB" id="A0A315ZVU1"/>
<gene>
    <name evidence="2" type="ORF">SAMN05216529_10740</name>
</gene>
<dbReference type="Proteomes" id="UP000254051">
    <property type="component" value="Unassembled WGS sequence"/>
</dbReference>
<keyword evidence="3" id="KW-1185">Reference proteome</keyword>
<accession>A0A315ZVU1</accession>
<name>A0A315ZVU1_9FIRM</name>
<sequence>MEDLSIMTEEEIIERGKAYVRRMNELVKKISAYISERKGDYNELQIEYRELKTEIAEEAKQLRRKKNDISNISSVHAAYQDGITGSDAYGFEAKVNDKITKHTLLSLSEARYRFTKHTKKFNDD</sequence>
<organism evidence="2 3">
    <name type="scientific">Faecalicatena contorta</name>
    <dbReference type="NCBI Taxonomy" id="39482"/>
    <lineage>
        <taxon>Bacteria</taxon>
        <taxon>Bacillati</taxon>
        <taxon>Bacillota</taxon>
        <taxon>Clostridia</taxon>
        <taxon>Lachnospirales</taxon>
        <taxon>Lachnospiraceae</taxon>
        <taxon>Faecalicatena</taxon>
    </lineage>
</organism>
<evidence type="ECO:0000313" key="3">
    <source>
        <dbReference type="Proteomes" id="UP000254051"/>
    </source>
</evidence>
<protein>
    <submittedName>
        <fullName evidence="2">Uncharacterized protein</fullName>
    </submittedName>
</protein>
<reference evidence="3" key="1">
    <citation type="submission" date="2017-07" db="EMBL/GenBank/DDBJ databases">
        <authorList>
            <person name="Varghese N."/>
            <person name="Submissions S."/>
        </authorList>
    </citation>
    <scope>NUCLEOTIDE SEQUENCE [LARGE SCALE GENOMIC DNA]</scope>
    <source>
        <strain evidence="3">NLAE-zl-C134</strain>
    </source>
</reference>
<keyword evidence="1" id="KW-0175">Coiled coil</keyword>
<dbReference type="EMBL" id="UHJJ01000007">
    <property type="protein sequence ID" value="SUQ14587.1"/>
    <property type="molecule type" value="Genomic_DNA"/>
</dbReference>
<evidence type="ECO:0000256" key="1">
    <source>
        <dbReference type="SAM" id="Coils"/>
    </source>
</evidence>